<dbReference type="InterPro" id="IPR017871">
    <property type="entry name" value="ABC_transporter-like_CS"/>
</dbReference>
<reference evidence="9" key="1">
    <citation type="submission" date="2021-04" db="EMBL/GenBank/DDBJ databases">
        <title>Draft genome sequence of Xylanibacillus composti strain K13.</title>
        <authorList>
            <person name="Uke A."/>
            <person name="Chhe C."/>
            <person name="Baramee S."/>
            <person name="Kosugi A."/>
        </authorList>
    </citation>
    <scope>NUCLEOTIDE SEQUENCE</scope>
    <source>
        <strain evidence="9">K13</strain>
    </source>
</reference>
<keyword evidence="2" id="KW-0547">Nucleotide-binding</keyword>
<dbReference type="PANTHER" id="PTHR42781">
    <property type="entry name" value="SPERMIDINE/PUTRESCINE IMPORT ATP-BINDING PROTEIN POTA"/>
    <property type="match status" value="1"/>
</dbReference>
<dbReference type="InterPro" id="IPR013611">
    <property type="entry name" value="Transp-assoc_OB_typ2"/>
</dbReference>
<evidence type="ECO:0000259" key="8">
    <source>
        <dbReference type="PROSITE" id="PS50893"/>
    </source>
</evidence>
<evidence type="ECO:0000256" key="3">
    <source>
        <dbReference type="ARBA" id="ARBA00022840"/>
    </source>
</evidence>
<sequence>MDIQVRGLHKHFGSFHAIRGVSFDIQKGKLVGFLGPSGGGKTSILRMIAGLENPSSGDIYLGGQLANHVPVQKRKIGFVFQHYALFKHMSVYDNVAYGLKVQKKSREEIDERVTYLLKLVGLSGTEKKYPHQLSGGQKQRVAFARALAPQPELLLLDEPFAAIDAKIRKELRSWLRELINEIGITSIFVTHDQDEAIEVADEILVIQQGLLEQQGTPYEVYSKPQSAFVARFIGESNSLPEAPAWKPFPELQHYAEQGRWKRGTSVYIRPEAIEVRRADTEAVRSAGIQGEVRHVHFRGTAWYLEVEVEGARLMAYQDIGQQVFQVGDKVNVLIHRLLVFAPEENTVLDNRLLNDPMPVYI</sequence>
<dbReference type="SUPFAM" id="SSF52540">
    <property type="entry name" value="P-loop containing nucleoside triphosphate hydrolases"/>
    <property type="match status" value="1"/>
</dbReference>
<dbReference type="PROSITE" id="PS00211">
    <property type="entry name" value="ABC_TRANSPORTER_1"/>
    <property type="match status" value="1"/>
</dbReference>
<dbReference type="PROSITE" id="PS50893">
    <property type="entry name" value="ABC_TRANSPORTER_2"/>
    <property type="match status" value="1"/>
</dbReference>
<dbReference type="GO" id="GO:0005524">
    <property type="term" value="F:ATP binding"/>
    <property type="evidence" value="ECO:0007669"/>
    <property type="project" value="UniProtKB-KW"/>
</dbReference>
<keyword evidence="3 9" id="KW-0067">ATP-binding</keyword>
<gene>
    <name evidence="9" type="primary">cysA</name>
    <name evidence="9" type="ORF">XYCOK13_23580</name>
</gene>
<dbReference type="SMART" id="SM00382">
    <property type="entry name" value="AAA"/>
    <property type="match status" value="1"/>
</dbReference>
<dbReference type="GO" id="GO:0015418">
    <property type="term" value="F:ABC-type quaternary ammonium compound transporting activity"/>
    <property type="evidence" value="ECO:0007669"/>
    <property type="project" value="UniProtKB-EC"/>
</dbReference>
<dbReference type="GO" id="GO:0016887">
    <property type="term" value="F:ATP hydrolysis activity"/>
    <property type="evidence" value="ECO:0007669"/>
    <property type="project" value="InterPro"/>
</dbReference>
<dbReference type="InterPro" id="IPR003593">
    <property type="entry name" value="AAA+_ATPase"/>
</dbReference>
<evidence type="ECO:0000256" key="4">
    <source>
        <dbReference type="ARBA" id="ARBA00052482"/>
    </source>
</evidence>
<evidence type="ECO:0000256" key="2">
    <source>
        <dbReference type="ARBA" id="ARBA00022741"/>
    </source>
</evidence>
<dbReference type="AlphaFoldDB" id="A0A8J4H642"/>
<dbReference type="Pfam" id="PF00005">
    <property type="entry name" value="ABC_tran"/>
    <property type="match status" value="1"/>
</dbReference>
<dbReference type="EMBL" id="BOVK01000029">
    <property type="protein sequence ID" value="GIQ69534.1"/>
    <property type="molecule type" value="Genomic_DNA"/>
</dbReference>
<organism evidence="9 10">
    <name type="scientific">Xylanibacillus composti</name>
    <dbReference type="NCBI Taxonomy" id="1572762"/>
    <lineage>
        <taxon>Bacteria</taxon>
        <taxon>Bacillati</taxon>
        <taxon>Bacillota</taxon>
        <taxon>Bacilli</taxon>
        <taxon>Bacillales</taxon>
        <taxon>Paenibacillaceae</taxon>
        <taxon>Xylanibacillus</taxon>
    </lineage>
</organism>
<evidence type="ECO:0000256" key="7">
    <source>
        <dbReference type="ARBA" id="ARBA00070305"/>
    </source>
</evidence>
<dbReference type="GO" id="GO:0043190">
    <property type="term" value="C:ATP-binding cassette (ABC) transporter complex"/>
    <property type="evidence" value="ECO:0007669"/>
    <property type="project" value="InterPro"/>
</dbReference>
<evidence type="ECO:0000313" key="10">
    <source>
        <dbReference type="Proteomes" id="UP000677918"/>
    </source>
</evidence>
<dbReference type="Proteomes" id="UP000677918">
    <property type="component" value="Unassembled WGS sequence"/>
</dbReference>
<protein>
    <recommendedName>
        <fullName evidence="7">Carnitine transport ATP-binding protein OpuCA</fullName>
        <ecNumber evidence="6">7.6.2.9</ecNumber>
    </recommendedName>
</protein>
<proteinExistence type="predicted"/>
<keyword evidence="1" id="KW-0813">Transport</keyword>
<dbReference type="InterPro" id="IPR050093">
    <property type="entry name" value="ABC_SmlMolc_Importer"/>
</dbReference>
<feature type="domain" description="ABC transporter" evidence="8">
    <location>
        <begin position="3"/>
        <end position="233"/>
    </location>
</feature>
<dbReference type="PANTHER" id="PTHR42781:SF4">
    <property type="entry name" value="SPERMIDINE_PUTRESCINE IMPORT ATP-BINDING PROTEIN POTA"/>
    <property type="match status" value="1"/>
</dbReference>
<dbReference type="InterPro" id="IPR003439">
    <property type="entry name" value="ABC_transporter-like_ATP-bd"/>
</dbReference>
<dbReference type="InterPro" id="IPR027417">
    <property type="entry name" value="P-loop_NTPase"/>
</dbReference>
<dbReference type="FunFam" id="3.40.50.300:FF:000425">
    <property type="entry name" value="Probable ABC transporter, ATP-binding subunit"/>
    <property type="match status" value="1"/>
</dbReference>
<comment type="caution">
    <text evidence="9">The sequence shown here is derived from an EMBL/GenBank/DDBJ whole genome shotgun (WGS) entry which is preliminary data.</text>
</comment>
<name>A0A8J4H642_9BACL</name>
<dbReference type="RefSeq" id="WP_213412336.1">
    <property type="nucleotide sequence ID" value="NZ_BOVK01000029.1"/>
</dbReference>
<accession>A0A8J4H642</accession>
<dbReference type="Pfam" id="PF08402">
    <property type="entry name" value="TOBE_2"/>
    <property type="match status" value="1"/>
</dbReference>
<comment type="catalytic activity">
    <reaction evidence="4">
        <text>a quaternary ammonium(out) + ATP + H2O = a quaternary ammonium(in) + ADP + phosphate + H(+)</text>
        <dbReference type="Rhea" id="RHEA:11036"/>
        <dbReference type="ChEBI" id="CHEBI:15377"/>
        <dbReference type="ChEBI" id="CHEBI:15378"/>
        <dbReference type="ChEBI" id="CHEBI:30616"/>
        <dbReference type="ChEBI" id="CHEBI:35267"/>
        <dbReference type="ChEBI" id="CHEBI:43474"/>
        <dbReference type="ChEBI" id="CHEBI:456216"/>
        <dbReference type="EC" id="7.6.2.9"/>
    </reaction>
</comment>
<dbReference type="InterPro" id="IPR008995">
    <property type="entry name" value="Mo/tungstate-bd_C_term_dom"/>
</dbReference>
<dbReference type="EC" id="7.6.2.9" evidence="6"/>
<evidence type="ECO:0000256" key="1">
    <source>
        <dbReference type="ARBA" id="ARBA00022448"/>
    </source>
</evidence>
<evidence type="ECO:0000313" key="9">
    <source>
        <dbReference type="EMBL" id="GIQ69534.1"/>
    </source>
</evidence>
<evidence type="ECO:0000256" key="5">
    <source>
        <dbReference type="ARBA" id="ARBA00063934"/>
    </source>
</evidence>
<keyword evidence="10" id="KW-1185">Reference proteome</keyword>
<evidence type="ECO:0000256" key="6">
    <source>
        <dbReference type="ARBA" id="ARBA00066388"/>
    </source>
</evidence>
<dbReference type="SUPFAM" id="SSF50331">
    <property type="entry name" value="MOP-like"/>
    <property type="match status" value="1"/>
</dbReference>
<dbReference type="Gene3D" id="3.40.50.300">
    <property type="entry name" value="P-loop containing nucleotide triphosphate hydrolases"/>
    <property type="match status" value="1"/>
</dbReference>
<comment type="subunit">
    <text evidence="5">The complex is composed of two ATP-binding proteins (OpuCA), two transmembrane proteins (OpuCB and OpuCD) and a solute-binding protein (OpuCC).</text>
</comment>